<dbReference type="Pfam" id="PF02472">
    <property type="entry name" value="ExbD"/>
    <property type="match status" value="1"/>
</dbReference>
<comment type="caution">
    <text evidence="9">The sequence shown here is derived from an EMBL/GenBank/DDBJ whole genome shotgun (WGS) entry which is preliminary data.</text>
</comment>
<proteinExistence type="inferred from homology"/>
<organism evidence="9 10">
    <name type="scientific">Allosphingosinicella ginsenosidimutans</name>
    <dbReference type="NCBI Taxonomy" id="1176539"/>
    <lineage>
        <taxon>Bacteria</taxon>
        <taxon>Pseudomonadati</taxon>
        <taxon>Pseudomonadota</taxon>
        <taxon>Alphaproteobacteria</taxon>
        <taxon>Sphingomonadales</taxon>
        <taxon>Sphingomonadaceae</taxon>
        <taxon>Allosphingosinicella</taxon>
    </lineage>
</organism>
<keyword evidence="10" id="KW-1185">Reference proteome</keyword>
<name>A0A5C6TTY5_9SPHN</name>
<dbReference type="InterPro" id="IPR003400">
    <property type="entry name" value="ExbD"/>
</dbReference>
<keyword evidence="4 7" id="KW-0812">Transmembrane</keyword>
<sequence>MEDLMPQSRKPRAIRTRFPSMRIDDQPIAAINTTPLIDLMLVLIIMFIVTLPMRENKVPLDLPTNPTPPAVPPPVHRLDLDAAGQARLDGVAISDSALRARLAAIAADPAHPTLHFSPDGATRHERVDQVLADIRIAGITSLGLVDAARFEAAIAG</sequence>
<dbReference type="GO" id="GO:0015031">
    <property type="term" value="P:protein transport"/>
    <property type="evidence" value="ECO:0007669"/>
    <property type="project" value="UniProtKB-KW"/>
</dbReference>
<evidence type="ECO:0000256" key="1">
    <source>
        <dbReference type="ARBA" id="ARBA00004162"/>
    </source>
</evidence>
<dbReference type="Gene3D" id="3.30.420.270">
    <property type="match status" value="1"/>
</dbReference>
<keyword evidence="7" id="KW-0653">Protein transport</keyword>
<comment type="similarity">
    <text evidence="2 7">Belongs to the ExbD/TolR family.</text>
</comment>
<dbReference type="PANTHER" id="PTHR30558:SF7">
    <property type="entry name" value="TOL-PAL SYSTEM PROTEIN TOLR"/>
    <property type="match status" value="1"/>
</dbReference>
<reference evidence="9 10" key="1">
    <citation type="journal article" date="2015" name="J. Microbiol.">
        <title>Sphingosinicella ginsenosidimutans sp. nov., with ginsenoside converting activity.</title>
        <authorList>
            <person name="Kim J.K."/>
            <person name="Kang M.S."/>
            <person name="Park S.C."/>
            <person name="Kim K.M."/>
            <person name="Choi K."/>
            <person name="Yoon M.H."/>
            <person name="Im W.T."/>
        </authorList>
    </citation>
    <scope>NUCLEOTIDE SEQUENCE [LARGE SCALE GENOMIC DNA]</scope>
    <source>
        <strain evidence="9 10">BS-11</strain>
    </source>
</reference>
<evidence type="ECO:0000256" key="5">
    <source>
        <dbReference type="ARBA" id="ARBA00022989"/>
    </source>
</evidence>
<comment type="subcellular location">
    <subcellularLocation>
        <location evidence="1">Cell membrane</location>
        <topology evidence="1">Single-pass membrane protein</topology>
    </subcellularLocation>
    <subcellularLocation>
        <location evidence="7">Cell membrane</location>
        <topology evidence="7">Single-pass type II membrane protein</topology>
    </subcellularLocation>
</comment>
<gene>
    <name evidence="9" type="ORF">FRZ32_05535</name>
</gene>
<accession>A0A5C6TTY5</accession>
<evidence type="ECO:0000256" key="3">
    <source>
        <dbReference type="ARBA" id="ARBA00022475"/>
    </source>
</evidence>
<dbReference type="Proteomes" id="UP000321249">
    <property type="component" value="Unassembled WGS sequence"/>
</dbReference>
<evidence type="ECO:0000256" key="8">
    <source>
        <dbReference type="SAM" id="Phobius"/>
    </source>
</evidence>
<dbReference type="EMBL" id="VOQQ01000001">
    <property type="protein sequence ID" value="TXC63168.1"/>
    <property type="molecule type" value="Genomic_DNA"/>
</dbReference>
<dbReference type="AlphaFoldDB" id="A0A5C6TTY5"/>
<dbReference type="GO" id="GO:0022857">
    <property type="term" value="F:transmembrane transporter activity"/>
    <property type="evidence" value="ECO:0007669"/>
    <property type="project" value="InterPro"/>
</dbReference>
<evidence type="ECO:0000256" key="4">
    <source>
        <dbReference type="ARBA" id="ARBA00022692"/>
    </source>
</evidence>
<evidence type="ECO:0000256" key="2">
    <source>
        <dbReference type="ARBA" id="ARBA00005811"/>
    </source>
</evidence>
<keyword evidence="3" id="KW-1003">Cell membrane</keyword>
<keyword evidence="5 8" id="KW-1133">Transmembrane helix</keyword>
<evidence type="ECO:0000313" key="9">
    <source>
        <dbReference type="EMBL" id="TXC63168.1"/>
    </source>
</evidence>
<feature type="transmembrane region" description="Helical" evidence="8">
    <location>
        <begin position="28"/>
        <end position="49"/>
    </location>
</feature>
<evidence type="ECO:0000256" key="7">
    <source>
        <dbReference type="RuleBase" id="RU003879"/>
    </source>
</evidence>
<evidence type="ECO:0000256" key="6">
    <source>
        <dbReference type="ARBA" id="ARBA00023136"/>
    </source>
</evidence>
<dbReference type="PANTHER" id="PTHR30558">
    <property type="entry name" value="EXBD MEMBRANE COMPONENT OF PMF-DRIVEN MACROMOLECULE IMPORT SYSTEM"/>
    <property type="match status" value="1"/>
</dbReference>
<protein>
    <submittedName>
        <fullName evidence="9">Biopolymer transporter ExbD</fullName>
    </submittedName>
</protein>
<keyword evidence="6 8" id="KW-0472">Membrane</keyword>
<dbReference type="GO" id="GO:0005886">
    <property type="term" value="C:plasma membrane"/>
    <property type="evidence" value="ECO:0007669"/>
    <property type="project" value="UniProtKB-SubCell"/>
</dbReference>
<keyword evidence="7" id="KW-0813">Transport</keyword>
<evidence type="ECO:0000313" key="10">
    <source>
        <dbReference type="Proteomes" id="UP000321249"/>
    </source>
</evidence>